<sequence>MSSPTTSAPTSAVEAGSLMSRASDAASEFGRRLTIDERDRREGMARTRGMAKREDERQAVSRAATRSGGKSTRQAANATASSSKAPARGSQRKPQAQESSEDEESEDSDEDEAADGPPSDSEHDPRPGAAGPGEKVLQILSAFEPNHYTYDEMRQQSLPGRTEPSISYGALSRTIATLLNSDRACAALERQVPIEGPIWSSQAVNNMTARAYKIFNNLHKYERQPREGADVIDTVAEIRRFFSAVEGILRRFRNMPADSHQRLVSLLRYVIAQVIQFDRDVRGPSSSGRPVFAGGSDQHEHNLYLRFTSSHADWMWCLETLRRVGSLYAQCFRVDAQSWAQIMQTLRAKHSNDQWPNATVKNFVLHLRDRLNGMQVPLE</sequence>
<name>A0AAI8YZ12_9PEZI</name>
<reference evidence="2" key="1">
    <citation type="submission" date="2023-11" db="EMBL/GenBank/DDBJ databases">
        <authorList>
            <person name="Alioto T."/>
            <person name="Alioto T."/>
            <person name="Gomez Garrido J."/>
        </authorList>
    </citation>
    <scope>NUCLEOTIDE SEQUENCE</scope>
</reference>
<gene>
    <name evidence="2" type="ORF">LECACI_7A004575</name>
</gene>
<feature type="compositionally biased region" description="Acidic residues" evidence="1">
    <location>
        <begin position="99"/>
        <end position="114"/>
    </location>
</feature>
<evidence type="ECO:0000313" key="2">
    <source>
        <dbReference type="EMBL" id="CAK4015768.1"/>
    </source>
</evidence>
<organism evidence="2 3">
    <name type="scientific">Lecanosticta acicola</name>
    <dbReference type="NCBI Taxonomy" id="111012"/>
    <lineage>
        <taxon>Eukaryota</taxon>
        <taxon>Fungi</taxon>
        <taxon>Dikarya</taxon>
        <taxon>Ascomycota</taxon>
        <taxon>Pezizomycotina</taxon>
        <taxon>Dothideomycetes</taxon>
        <taxon>Dothideomycetidae</taxon>
        <taxon>Mycosphaerellales</taxon>
        <taxon>Mycosphaerellaceae</taxon>
        <taxon>Lecanosticta</taxon>
    </lineage>
</organism>
<evidence type="ECO:0000313" key="3">
    <source>
        <dbReference type="Proteomes" id="UP001296104"/>
    </source>
</evidence>
<feature type="compositionally biased region" description="Low complexity" evidence="1">
    <location>
        <begin position="1"/>
        <end position="12"/>
    </location>
</feature>
<dbReference type="AlphaFoldDB" id="A0AAI8YZ12"/>
<protein>
    <submittedName>
        <fullName evidence="2">Uncharacterized protein</fullName>
    </submittedName>
</protein>
<dbReference type="Proteomes" id="UP001296104">
    <property type="component" value="Unassembled WGS sequence"/>
</dbReference>
<feature type="region of interest" description="Disordered" evidence="1">
    <location>
        <begin position="1"/>
        <end position="133"/>
    </location>
</feature>
<accession>A0AAI8YZ12</accession>
<feature type="compositionally biased region" description="Basic and acidic residues" evidence="1">
    <location>
        <begin position="29"/>
        <end position="59"/>
    </location>
</feature>
<dbReference type="EMBL" id="CAVMBE010000025">
    <property type="protein sequence ID" value="CAK4015768.1"/>
    <property type="molecule type" value="Genomic_DNA"/>
</dbReference>
<comment type="caution">
    <text evidence="2">The sequence shown here is derived from an EMBL/GenBank/DDBJ whole genome shotgun (WGS) entry which is preliminary data.</text>
</comment>
<evidence type="ECO:0000256" key="1">
    <source>
        <dbReference type="SAM" id="MobiDB-lite"/>
    </source>
</evidence>
<feature type="compositionally biased region" description="Polar residues" evidence="1">
    <location>
        <begin position="68"/>
        <end position="84"/>
    </location>
</feature>
<keyword evidence="3" id="KW-1185">Reference proteome</keyword>
<proteinExistence type="predicted"/>